<comment type="caution">
    <text evidence="1">The sequence shown here is derived from an EMBL/GenBank/DDBJ whole genome shotgun (WGS) entry which is preliminary data.</text>
</comment>
<proteinExistence type="predicted"/>
<dbReference type="Proteomes" id="UP001060085">
    <property type="component" value="Linkage Group LG02"/>
</dbReference>
<dbReference type="EMBL" id="CM044702">
    <property type="protein sequence ID" value="KAI5677604.1"/>
    <property type="molecule type" value="Genomic_DNA"/>
</dbReference>
<name>A0ACC0BYA6_CATRO</name>
<gene>
    <name evidence="1" type="ORF">M9H77_08554</name>
</gene>
<protein>
    <submittedName>
        <fullName evidence="1">Uncharacterized protein</fullName>
    </submittedName>
</protein>
<organism evidence="1 2">
    <name type="scientific">Catharanthus roseus</name>
    <name type="common">Madagascar periwinkle</name>
    <name type="synonym">Vinca rosea</name>
    <dbReference type="NCBI Taxonomy" id="4058"/>
    <lineage>
        <taxon>Eukaryota</taxon>
        <taxon>Viridiplantae</taxon>
        <taxon>Streptophyta</taxon>
        <taxon>Embryophyta</taxon>
        <taxon>Tracheophyta</taxon>
        <taxon>Spermatophyta</taxon>
        <taxon>Magnoliopsida</taxon>
        <taxon>eudicotyledons</taxon>
        <taxon>Gunneridae</taxon>
        <taxon>Pentapetalae</taxon>
        <taxon>asterids</taxon>
        <taxon>lamiids</taxon>
        <taxon>Gentianales</taxon>
        <taxon>Apocynaceae</taxon>
        <taxon>Rauvolfioideae</taxon>
        <taxon>Vinceae</taxon>
        <taxon>Catharanthinae</taxon>
        <taxon>Catharanthus</taxon>
    </lineage>
</organism>
<evidence type="ECO:0000313" key="1">
    <source>
        <dbReference type="EMBL" id="KAI5677604.1"/>
    </source>
</evidence>
<keyword evidence="2" id="KW-1185">Reference proteome</keyword>
<accession>A0ACC0BYA6</accession>
<sequence>MRLFIGPSFTLSLQACIANKPNAPEVDQTQEVTWVSAATVDVPPAGPTTWRLSVPRFSHQARMTSTSSLAIFLR</sequence>
<evidence type="ECO:0000313" key="2">
    <source>
        <dbReference type="Proteomes" id="UP001060085"/>
    </source>
</evidence>
<reference evidence="2" key="1">
    <citation type="journal article" date="2023" name="Nat. Plants">
        <title>Single-cell RNA sequencing provides a high-resolution roadmap for understanding the multicellular compartmentation of specialized metabolism.</title>
        <authorList>
            <person name="Sun S."/>
            <person name="Shen X."/>
            <person name="Li Y."/>
            <person name="Li Y."/>
            <person name="Wang S."/>
            <person name="Li R."/>
            <person name="Zhang H."/>
            <person name="Shen G."/>
            <person name="Guo B."/>
            <person name="Wei J."/>
            <person name="Xu J."/>
            <person name="St-Pierre B."/>
            <person name="Chen S."/>
            <person name="Sun C."/>
        </authorList>
    </citation>
    <scope>NUCLEOTIDE SEQUENCE [LARGE SCALE GENOMIC DNA]</scope>
</reference>